<reference evidence="1 2" key="1">
    <citation type="journal article" date="2019" name="Sci. Rep.">
        <title>Orb-weaving spider Araneus ventricosus genome elucidates the spidroin gene catalogue.</title>
        <authorList>
            <person name="Kono N."/>
            <person name="Nakamura H."/>
            <person name="Ohtoshi R."/>
            <person name="Moran D.A.P."/>
            <person name="Shinohara A."/>
            <person name="Yoshida Y."/>
            <person name="Fujiwara M."/>
            <person name="Mori M."/>
            <person name="Tomita M."/>
            <person name="Arakawa K."/>
        </authorList>
    </citation>
    <scope>NUCLEOTIDE SEQUENCE [LARGE SCALE GENOMIC DNA]</scope>
</reference>
<name>A0A4Y2JF71_ARAVE</name>
<evidence type="ECO:0000313" key="2">
    <source>
        <dbReference type="Proteomes" id="UP000499080"/>
    </source>
</evidence>
<sequence length="220" mass="24280">MAVCDFLRGPFLNGLLHGSSSASSVSSDWAGWKFCLDLSLLYQAGHSPLFHSTFFEAKTLFHCKIPLKIGVDRQRCWNFQEVGYPLEWMAVKIKYDSSRRAINHPCVGGRVGEGESGWELQLDWRKQGGNGVCSPPPLVGRSQSGGRTSKGIDAAVVRFGASVNDPPKSIDLNRWKTNRSLVSNGTNWTDGDFPASLMDTGVKKILLLLGPQSQSLRYYI</sequence>
<protein>
    <submittedName>
        <fullName evidence="1">Uncharacterized protein</fullName>
    </submittedName>
</protein>
<comment type="caution">
    <text evidence="1">The sequence shown here is derived from an EMBL/GenBank/DDBJ whole genome shotgun (WGS) entry which is preliminary data.</text>
</comment>
<dbReference type="Proteomes" id="UP000499080">
    <property type="component" value="Unassembled WGS sequence"/>
</dbReference>
<dbReference type="AlphaFoldDB" id="A0A4Y2JF71"/>
<gene>
    <name evidence="1" type="ORF">AVEN_269063_1</name>
</gene>
<keyword evidence="2" id="KW-1185">Reference proteome</keyword>
<accession>A0A4Y2JF71</accession>
<dbReference type="EMBL" id="BGPR01003503">
    <property type="protein sequence ID" value="GBM88963.1"/>
    <property type="molecule type" value="Genomic_DNA"/>
</dbReference>
<proteinExistence type="predicted"/>
<organism evidence="1 2">
    <name type="scientific">Araneus ventricosus</name>
    <name type="common">Orbweaver spider</name>
    <name type="synonym">Epeira ventricosa</name>
    <dbReference type="NCBI Taxonomy" id="182803"/>
    <lineage>
        <taxon>Eukaryota</taxon>
        <taxon>Metazoa</taxon>
        <taxon>Ecdysozoa</taxon>
        <taxon>Arthropoda</taxon>
        <taxon>Chelicerata</taxon>
        <taxon>Arachnida</taxon>
        <taxon>Araneae</taxon>
        <taxon>Araneomorphae</taxon>
        <taxon>Entelegynae</taxon>
        <taxon>Araneoidea</taxon>
        <taxon>Araneidae</taxon>
        <taxon>Araneus</taxon>
    </lineage>
</organism>
<evidence type="ECO:0000313" key="1">
    <source>
        <dbReference type="EMBL" id="GBM88963.1"/>
    </source>
</evidence>